<dbReference type="AlphaFoldDB" id="A0A835RV71"/>
<evidence type="ECO:0000313" key="4">
    <source>
        <dbReference type="Proteomes" id="UP000636800"/>
    </source>
</evidence>
<feature type="repeat" description="PPR" evidence="2">
    <location>
        <begin position="216"/>
        <end position="250"/>
    </location>
</feature>
<dbReference type="GO" id="GO:0003723">
    <property type="term" value="F:RNA binding"/>
    <property type="evidence" value="ECO:0007669"/>
    <property type="project" value="InterPro"/>
</dbReference>
<dbReference type="Proteomes" id="UP000636800">
    <property type="component" value="Chromosome 1"/>
</dbReference>
<dbReference type="InterPro" id="IPR046960">
    <property type="entry name" value="PPR_At4g14850-like_plant"/>
</dbReference>
<dbReference type="PANTHER" id="PTHR47926:SF452">
    <property type="entry name" value="PENTATRICOPEPTIDE REPEAT-CONTAINING PROTEIN"/>
    <property type="match status" value="1"/>
</dbReference>
<feature type="repeat" description="PPR" evidence="2">
    <location>
        <begin position="623"/>
        <end position="657"/>
    </location>
</feature>
<name>A0A835RV71_VANPL</name>
<evidence type="ECO:0000256" key="1">
    <source>
        <dbReference type="ARBA" id="ARBA00022737"/>
    </source>
</evidence>
<dbReference type="Gene3D" id="1.25.40.10">
    <property type="entry name" value="Tetratricopeptide repeat domain"/>
    <property type="match status" value="7"/>
</dbReference>
<dbReference type="EMBL" id="JADCNL010000001">
    <property type="protein sequence ID" value="KAG0496139.1"/>
    <property type="molecule type" value="Genomic_DNA"/>
</dbReference>
<keyword evidence="1" id="KW-0677">Repeat</keyword>
<gene>
    <name evidence="3" type="ORF">HPP92_000830</name>
</gene>
<protein>
    <recommendedName>
        <fullName evidence="5">Pentatricopeptide repeat-containing protein</fullName>
    </recommendedName>
</protein>
<dbReference type="GO" id="GO:0009451">
    <property type="term" value="P:RNA modification"/>
    <property type="evidence" value="ECO:0007669"/>
    <property type="project" value="InterPro"/>
</dbReference>
<dbReference type="InterPro" id="IPR011990">
    <property type="entry name" value="TPR-like_helical_dom_sf"/>
</dbReference>
<dbReference type="Pfam" id="PF13041">
    <property type="entry name" value="PPR_2"/>
    <property type="match status" value="2"/>
</dbReference>
<sequence>MRLHFSRQLSFSVCLDHPKLRLFSPDHLIISRSICCRKVQFLKACRLSTKLSRTFYLFLLNGSISRGVVFSVKAHASKSGYQHDLILSTAVMSSLVKLGDVIGGRKLFDEMPIKDVAAWNAMLSGYAQNGFLFDGISFFRLMCSHCTAPNSLTLSVLLQICSAFDDCKLGRSIHGYAYRKLGLRDTFLGNSLIVFYNKNGVVYASENVLESMPRRDIASWNAMISGYMQFGCPWKSLEALELLRQEGLHPDLVTLETALQACARIGKDAMFDGKLIHGLLIKLGYKMNVYAENCLLLMYCKCGMVLFGRSLFDKMETRNSVSWNIVVNGYVHINCPGNALDLFVHAHSVEAEISSDLLVSTLQAARLIRKRRELVLSLHCLVVRMGFDFDLYISSALISAYGDACEVEYARSYFDYIFCAVNSRTACWNAMISVYFQHGFLSKAVELVGIELLYDAFSVVNILSLCCHLLGLKSGKEVHGYVIRNRFESDVFVATSLMQFYITYGLLHAACQIFSRMPRMNIVSWNTMIIGCVRLGFPVESLNLFFLMQQKDGFMPDATSVVGAIEAISYRGFETERNFIHEYAIENGFIDDEYVTNSLISLHSRFHDLSKASMVFDRANKVSVVTWNTMIAEYCNHGLMDGVILTFELMRLNGIKPDKVTILCLLQVCIARASLKAITAVQAISCKSGHESDAFVGSAIVNAYSKCGKLRMAFQFFHDMTLRTSVSWNSMMQGYGLHGKVVEANNLFLQMQKSGFHPTAVTFLLLLSACSHAGDAEKGLYYLHLMMKGYFLHPRYEHLSSFIGLLGRSGFTEEAYKLSVSIPKDFGVFCWGSFLGACQIQGKMNMGLAAAEKLFEMVPFHQGYHVLVSNMLAGSGRWTDAYLLRTKADKMGARKEIAWSMVEV</sequence>
<accession>A0A835RV71</accession>
<dbReference type="OrthoDB" id="637682at2759"/>
<dbReference type="FunFam" id="1.25.40.10:FF:000090">
    <property type="entry name" value="Pentatricopeptide repeat-containing protein, chloroplastic"/>
    <property type="match status" value="1"/>
</dbReference>
<dbReference type="NCBIfam" id="TIGR00756">
    <property type="entry name" value="PPR"/>
    <property type="match status" value="4"/>
</dbReference>
<feature type="repeat" description="PPR" evidence="2">
    <location>
        <begin position="521"/>
        <end position="556"/>
    </location>
</feature>
<dbReference type="PANTHER" id="PTHR47926">
    <property type="entry name" value="PENTATRICOPEPTIDE REPEAT-CONTAINING PROTEIN"/>
    <property type="match status" value="1"/>
</dbReference>
<feature type="repeat" description="PPR" evidence="2">
    <location>
        <begin position="115"/>
        <end position="149"/>
    </location>
</feature>
<evidence type="ECO:0008006" key="5">
    <source>
        <dbReference type="Google" id="ProtNLM"/>
    </source>
</evidence>
<reference evidence="3 4" key="1">
    <citation type="journal article" date="2020" name="Nat. Food">
        <title>A phased Vanilla planifolia genome enables genetic improvement of flavour and production.</title>
        <authorList>
            <person name="Hasing T."/>
            <person name="Tang H."/>
            <person name="Brym M."/>
            <person name="Khazi F."/>
            <person name="Huang T."/>
            <person name="Chambers A.H."/>
        </authorList>
    </citation>
    <scope>NUCLEOTIDE SEQUENCE [LARGE SCALE GENOMIC DNA]</scope>
    <source>
        <tissue evidence="3">Leaf</tissue>
    </source>
</reference>
<dbReference type="Pfam" id="PF01535">
    <property type="entry name" value="PPR"/>
    <property type="match status" value="8"/>
</dbReference>
<proteinExistence type="predicted"/>
<evidence type="ECO:0000313" key="3">
    <source>
        <dbReference type="EMBL" id="KAG0496139.1"/>
    </source>
</evidence>
<comment type="caution">
    <text evidence="3">The sequence shown here is derived from an EMBL/GenBank/DDBJ whole genome shotgun (WGS) entry which is preliminary data.</text>
</comment>
<evidence type="ECO:0000256" key="2">
    <source>
        <dbReference type="PROSITE-ProRule" id="PRU00708"/>
    </source>
</evidence>
<feature type="repeat" description="PPR" evidence="2">
    <location>
        <begin position="724"/>
        <end position="758"/>
    </location>
</feature>
<dbReference type="PROSITE" id="PS51375">
    <property type="entry name" value="PPR"/>
    <property type="match status" value="5"/>
</dbReference>
<dbReference type="InterPro" id="IPR002885">
    <property type="entry name" value="PPR_rpt"/>
</dbReference>
<keyword evidence="4" id="KW-1185">Reference proteome</keyword>
<organism evidence="3 4">
    <name type="scientific">Vanilla planifolia</name>
    <name type="common">Vanilla</name>
    <dbReference type="NCBI Taxonomy" id="51239"/>
    <lineage>
        <taxon>Eukaryota</taxon>
        <taxon>Viridiplantae</taxon>
        <taxon>Streptophyta</taxon>
        <taxon>Embryophyta</taxon>
        <taxon>Tracheophyta</taxon>
        <taxon>Spermatophyta</taxon>
        <taxon>Magnoliopsida</taxon>
        <taxon>Liliopsida</taxon>
        <taxon>Asparagales</taxon>
        <taxon>Orchidaceae</taxon>
        <taxon>Vanilloideae</taxon>
        <taxon>Vanilleae</taxon>
        <taxon>Vanilla</taxon>
    </lineage>
</organism>